<feature type="domain" description="Baseplate J-like C-terminal" evidence="3">
    <location>
        <begin position="263"/>
        <end position="350"/>
    </location>
</feature>
<comment type="similarity">
    <text evidence="1">Belongs to the Mu gp47/PBSX XkdT family.</text>
</comment>
<organism evidence="4 5">
    <name type="scientific">Fumia xinanensis</name>
    <dbReference type="NCBI Taxonomy" id="2763659"/>
    <lineage>
        <taxon>Bacteria</taxon>
        <taxon>Bacillati</taxon>
        <taxon>Bacillota</taxon>
        <taxon>Clostridia</taxon>
        <taxon>Eubacteriales</taxon>
        <taxon>Oscillospiraceae</taxon>
        <taxon>Fumia</taxon>
    </lineage>
</organism>
<evidence type="ECO:0000259" key="3">
    <source>
        <dbReference type="Pfam" id="PF26079"/>
    </source>
</evidence>
<comment type="caution">
    <text evidence="4">The sequence shown here is derived from an EMBL/GenBank/DDBJ whole genome shotgun (WGS) entry which is preliminary data.</text>
</comment>
<dbReference type="PANTHER" id="PTHR37829">
    <property type="entry name" value="PHAGE-LIKE ELEMENT PBSX PROTEIN XKDT"/>
    <property type="match status" value="1"/>
</dbReference>
<evidence type="ECO:0000256" key="1">
    <source>
        <dbReference type="ARBA" id="ARBA00038087"/>
    </source>
</evidence>
<evidence type="ECO:0000313" key="4">
    <source>
        <dbReference type="EMBL" id="MBC8559660.1"/>
    </source>
</evidence>
<dbReference type="EMBL" id="JACRSV010000001">
    <property type="protein sequence ID" value="MBC8559660.1"/>
    <property type="molecule type" value="Genomic_DNA"/>
</dbReference>
<dbReference type="PANTHER" id="PTHR37829:SF3">
    <property type="entry name" value="PROTEIN JAYE-RELATED"/>
    <property type="match status" value="1"/>
</dbReference>
<sequence length="351" mass="38179">MYEEMTFERIVRRMLDAVPQNVDKREGSILYDAVCGAALELANLYIELDVVLNETFADTASREYLIRRAAERGLSPEPATNAVLRGEFNIDVPIGSRFSLEELNYAVFEKIGAGVYRLRCETPGEAGNKRLGDLVPIDYIEGLQSAKLTQLLLPGEDEEDTEAFRKRYLDSLTSIAFGGNQADYKQKVTALDGVGGVKVSSTFYGPGTVQLIIKDSDMGVPSAELVSAVKQAVDPAAKTGQGVGIAPIGHKVTVEGAEWTILNIAATITYQSGWNWAAVKTSAEQAIDEYFMELRTRWPDDGAIVVRISQIEMRLLNLPGVLDVTGTTLNGNSNNLLLAGDRLPKRGTVSG</sequence>
<dbReference type="InterPro" id="IPR052399">
    <property type="entry name" value="Phage_Baseplate_Assmbl_Protein"/>
</dbReference>
<accession>A0A926E519</accession>
<reference evidence="4" key="1">
    <citation type="submission" date="2020-08" db="EMBL/GenBank/DDBJ databases">
        <title>Genome public.</title>
        <authorList>
            <person name="Liu C."/>
            <person name="Sun Q."/>
        </authorList>
    </citation>
    <scope>NUCLEOTIDE SEQUENCE</scope>
    <source>
        <strain evidence="4">NSJ-33</strain>
    </source>
</reference>
<gene>
    <name evidence="4" type="ORF">H8710_06180</name>
</gene>
<dbReference type="Pfam" id="PF26078">
    <property type="entry name" value="Baseplate_J_M"/>
    <property type="match status" value="1"/>
</dbReference>
<dbReference type="RefSeq" id="WP_249294553.1">
    <property type="nucleotide sequence ID" value="NZ_JACRSV010000001.1"/>
</dbReference>
<dbReference type="InterPro" id="IPR058530">
    <property type="entry name" value="Baseplate_J-like_C"/>
</dbReference>
<evidence type="ECO:0000259" key="2">
    <source>
        <dbReference type="Pfam" id="PF26078"/>
    </source>
</evidence>
<feature type="domain" description="Baseplate J-like central" evidence="2">
    <location>
        <begin position="176"/>
        <end position="255"/>
    </location>
</feature>
<protein>
    <submittedName>
        <fullName evidence="4">Baseplate J/gp47 family protein</fullName>
    </submittedName>
</protein>
<dbReference type="Pfam" id="PF26079">
    <property type="entry name" value="Baseplate_J_C"/>
    <property type="match status" value="1"/>
</dbReference>
<keyword evidence="5" id="KW-1185">Reference proteome</keyword>
<dbReference type="AlphaFoldDB" id="A0A926E519"/>
<dbReference type="InterPro" id="IPR058531">
    <property type="entry name" value="Baseplate_J_M"/>
</dbReference>
<dbReference type="Proteomes" id="UP000610760">
    <property type="component" value="Unassembled WGS sequence"/>
</dbReference>
<evidence type="ECO:0000313" key="5">
    <source>
        <dbReference type="Proteomes" id="UP000610760"/>
    </source>
</evidence>
<name>A0A926E519_9FIRM</name>
<proteinExistence type="inferred from homology"/>